<reference evidence="3" key="1">
    <citation type="journal article" date="2019" name="Microbiol. Res.">
        <title>Mating-type switching and mating-type gene array expression in the methylotrophic yeast Ogataea thermomethanolica TBRC656.</title>
        <authorList>
            <person name="Wongwisansri S."/>
            <person name="Promdonkoy P."/>
            <person name="Likhitrattanapisal S."/>
            <person name="Harnpichanchai P."/>
            <person name="Fujiyama K."/>
            <person name="Kaneko Y."/>
            <person name="Eurwilaichitr L."/>
            <person name="Ingsriswang S."/>
            <person name="Tanapongpipat S."/>
        </authorList>
    </citation>
    <scope>NUCLEOTIDE SEQUENCE</scope>
    <source>
        <strain evidence="3">TBRC 656</strain>
    </source>
</reference>
<accession>A0A5P8D2X0</accession>
<evidence type="ECO:0000313" key="3">
    <source>
        <dbReference type="EMBL" id="QGW56842.1"/>
    </source>
</evidence>
<protein>
    <submittedName>
        <fullName evidence="2">Mating-type protein ALPHA2</fullName>
    </submittedName>
</protein>
<gene>
    <name evidence="2" type="primary">MATALPHA2</name>
</gene>
<evidence type="ECO:0000256" key="1">
    <source>
        <dbReference type="SAM" id="MobiDB-lite"/>
    </source>
</evidence>
<feature type="region of interest" description="Disordered" evidence="1">
    <location>
        <begin position="1"/>
        <end position="33"/>
    </location>
</feature>
<dbReference type="EMBL" id="MN480443">
    <property type="protein sequence ID" value="QGW56842.1"/>
    <property type="molecule type" value="Genomic_DNA"/>
</dbReference>
<dbReference type="AlphaFoldDB" id="A0A5P8D2X0"/>
<name>A0A5P8D2X0_9ASCO</name>
<sequence length="187" mass="21140">MKEIDSESFSGSINDSKRLDKPMSSSPEVDFSNPLETSAISETLTLLNSALDTIVDYISTDAADSGSDEHWGRLIYSFSKALQEHTQQSISKYDHGVGIQNVFLKTRCILYILIERKILKTKLEQLLLDHLSCLQFQRQFGSSVMDYEISAPASFIEKPHILGFSKSSNIHSNKRFSKSSQLILEQW</sequence>
<dbReference type="EMBL" id="MK679680">
    <property type="protein sequence ID" value="QFP92360.1"/>
    <property type="molecule type" value="mRNA"/>
</dbReference>
<reference evidence="2" key="2">
    <citation type="submission" date="2019-03" db="EMBL/GenBank/DDBJ databases">
        <authorList>
            <person name="Promdonkoy P."/>
            <person name="Likhitrattanapisal S."/>
            <person name="Harnpichanchai P."/>
            <person name="Fujiyama K."/>
            <person name="Kaneko Y."/>
            <person name="Eurwilaichitr L."/>
            <person name="Ingsriswang S."/>
            <person name="Tanapongpipat S."/>
            <person name="Wongwisansri S."/>
        </authorList>
    </citation>
    <scope>NUCLEOTIDE SEQUENCE</scope>
    <source>
        <strain evidence="2">TBRC 656</strain>
    </source>
</reference>
<proteinExistence type="evidence at transcript level"/>
<evidence type="ECO:0000313" key="2">
    <source>
        <dbReference type="EMBL" id="QFP92360.1"/>
    </source>
</evidence>
<organism evidence="2">
    <name type="scientific">Ogataea thermomethanolica</name>
    <name type="common">nom. inval.</name>
    <dbReference type="NCBI Taxonomy" id="310468"/>
    <lineage>
        <taxon>Eukaryota</taxon>
        <taxon>Fungi</taxon>
        <taxon>Dikarya</taxon>
        <taxon>Ascomycota</taxon>
        <taxon>Saccharomycotina</taxon>
        <taxon>Pichiomycetes</taxon>
        <taxon>Pichiales</taxon>
        <taxon>Pichiaceae</taxon>
        <taxon>Ogataea</taxon>
    </lineage>
</organism>